<dbReference type="GO" id="GO:0004222">
    <property type="term" value="F:metalloendopeptidase activity"/>
    <property type="evidence" value="ECO:0007669"/>
    <property type="project" value="InterPro"/>
</dbReference>
<evidence type="ECO:0000259" key="2">
    <source>
        <dbReference type="SMART" id="SM01351"/>
    </source>
</evidence>
<dbReference type="AlphaFoldDB" id="A0A8H5LM54"/>
<dbReference type="SUPFAM" id="SSF55486">
    <property type="entry name" value="Metalloproteases ('zincins'), catalytic domain"/>
    <property type="match status" value="1"/>
</dbReference>
<proteinExistence type="predicted"/>
<organism evidence="3 4">
    <name type="scientific">Leucocoprinus leucothites</name>
    <dbReference type="NCBI Taxonomy" id="201217"/>
    <lineage>
        <taxon>Eukaryota</taxon>
        <taxon>Fungi</taxon>
        <taxon>Dikarya</taxon>
        <taxon>Basidiomycota</taxon>
        <taxon>Agaricomycotina</taxon>
        <taxon>Agaricomycetes</taxon>
        <taxon>Agaricomycetidae</taxon>
        <taxon>Agaricales</taxon>
        <taxon>Agaricineae</taxon>
        <taxon>Agaricaceae</taxon>
        <taxon>Leucocoprinus</taxon>
    </lineage>
</organism>
<reference evidence="3 4" key="1">
    <citation type="journal article" date="2020" name="ISME J.">
        <title>Uncovering the hidden diversity of litter-decomposition mechanisms in mushroom-forming fungi.</title>
        <authorList>
            <person name="Floudas D."/>
            <person name="Bentzer J."/>
            <person name="Ahren D."/>
            <person name="Johansson T."/>
            <person name="Persson P."/>
            <person name="Tunlid A."/>
        </authorList>
    </citation>
    <scope>NUCLEOTIDE SEQUENCE [LARGE SCALE GENOMIC DNA]</scope>
    <source>
        <strain evidence="3 4">CBS 146.42</strain>
    </source>
</reference>
<feature type="signal peptide" evidence="1">
    <location>
        <begin position="1"/>
        <end position="19"/>
    </location>
</feature>
<keyword evidence="1" id="KW-0732">Signal</keyword>
<dbReference type="InterPro" id="IPR029463">
    <property type="entry name" value="Lys_MEP"/>
</dbReference>
<dbReference type="Proteomes" id="UP000559027">
    <property type="component" value="Unassembled WGS sequence"/>
</dbReference>
<dbReference type="OrthoDB" id="8896123at2759"/>
<evidence type="ECO:0000313" key="4">
    <source>
        <dbReference type="Proteomes" id="UP000559027"/>
    </source>
</evidence>
<dbReference type="SMART" id="SM01351">
    <property type="entry name" value="Aspzincin_M35"/>
    <property type="match status" value="1"/>
</dbReference>
<keyword evidence="4" id="KW-1185">Reference proteome</keyword>
<dbReference type="InterPro" id="IPR024079">
    <property type="entry name" value="MetalloPept_cat_dom_sf"/>
</dbReference>
<comment type="caution">
    <text evidence="3">The sequence shown here is derived from an EMBL/GenBank/DDBJ whole genome shotgun (WGS) entry which is preliminary data.</text>
</comment>
<evidence type="ECO:0000313" key="3">
    <source>
        <dbReference type="EMBL" id="KAF5362228.1"/>
    </source>
</evidence>
<feature type="domain" description="Lysine-specific metallo-endopeptidase" evidence="2">
    <location>
        <begin position="61"/>
        <end position="185"/>
    </location>
</feature>
<feature type="chain" id="PRO_5034525467" description="Lysine-specific metallo-endopeptidase domain-containing protein" evidence="1">
    <location>
        <begin position="20"/>
        <end position="191"/>
    </location>
</feature>
<name>A0A8H5LM54_9AGAR</name>
<dbReference type="Gene3D" id="3.40.390.10">
    <property type="entry name" value="Collagenase (Catalytic Domain)"/>
    <property type="match status" value="1"/>
</dbReference>
<dbReference type="Pfam" id="PF14521">
    <property type="entry name" value="Aspzincin_M35"/>
    <property type="match status" value="1"/>
</dbReference>
<evidence type="ECO:0000256" key="1">
    <source>
        <dbReference type="SAM" id="SignalP"/>
    </source>
</evidence>
<gene>
    <name evidence="3" type="ORF">D9756_002506</name>
</gene>
<sequence>MFKAYVVTLASLIALTVNAALIPARSTVERRASYIYCNETQQQELAAAATAAHDLAASAVQYLKAHPSTTPRYNESFGEYSPERHTFVLSMYEYISNYTDFSGAMTYECDYCPDTVAWVQYDVKNVIHVCGSFFGVPSNWQGGTLIHEASHFLGAWDDTTGNPFMWANYPDGAIHIATLYGWFAINPNNLE</sequence>
<dbReference type="EMBL" id="JAACJO010000002">
    <property type="protein sequence ID" value="KAF5362228.1"/>
    <property type="molecule type" value="Genomic_DNA"/>
</dbReference>
<accession>A0A8H5LM54</accession>
<protein>
    <recommendedName>
        <fullName evidence="2">Lysine-specific metallo-endopeptidase domain-containing protein</fullName>
    </recommendedName>
</protein>